<evidence type="ECO:0000313" key="3">
    <source>
        <dbReference type="Proteomes" id="UP000254939"/>
    </source>
</evidence>
<dbReference type="GO" id="GO:0047470">
    <property type="term" value="F:(1,4)-alpha-D-glucan 1-alpha-D-glucosylmutase activity"/>
    <property type="evidence" value="ECO:0007669"/>
    <property type="project" value="TreeGrafter"/>
</dbReference>
<dbReference type="CDD" id="cd11336">
    <property type="entry name" value="AmyAc_MTSase"/>
    <property type="match status" value="1"/>
</dbReference>
<feature type="domain" description="Glycosyl hydrolase family 13 catalytic" evidence="1">
    <location>
        <begin position="6"/>
        <end position="709"/>
    </location>
</feature>
<evidence type="ECO:0000313" key="2">
    <source>
        <dbReference type="EMBL" id="RDJ03882.1"/>
    </source>
</evidence>
<dbReference type="GO" id="GO:0030980">
    <property type="term" value="P:alpha-glucan catabolic process"/>
    <property type="evidence" value="ECO:0007669"/>
    <property type="project" value="TreeGrafter"/>
</dbReference>
<dbReference type="SMART" id="SM00642">
    <property type="entry name" value="Aamy"/>
    <property type="match status" value="1"/>
</dbReference>
<dbReference type="Gene3D" id="3.20.20.80">
    <property type="entry name" value="Glycosidases"/>
    <property type="match status" value="1"/>
</dbReference>
<dbReference type="EMBL" id="NAAC01000041">
    <property type="protein sequence ID" value="RDJ03882.1"/>
    <property type="molecule type" value="Genomic_DNA"/>
</dbReference>
<dbReference type="Pfam" id="PF00128">
    <property type="entry name" value="Alpha-amylase"/>
    <property type="match status" value="1"/>
</dbReference>
<gene>
    <name evidence="2" type="ORF">B5K06_28635</name>
</gene>
<name>A0A370KGI5_9HYPH</name>
<dbReference type="Gene3D" id="1.10.150.200">
    <property type="entry name" value="Maltooligosyl trehalose synthase, domain 3"/>
    <property type="match status" value="1"/>
</dbReference>
<dbReference type="InterPro" id="IPR012767">
    <property type="entry name" value="Trehalose_TreY"/>
</dbReference>
<dbReference type="Proteomes" id="UP000254939">
    <property type="component" value="Unassembled WGS sequence"/>
</dbReference>
<dbReference type="InterPro" id="IPR006047">
    <property type="entry name" value="GH13_cat_dom"/>
</dbReference>
<dbReference type="GO" id="GO:0005992">
    <property type="term" value="P:trehalose biosynthetic process"/>
    <property type="evidence" value="ECO:0007669"/>
    <property type="project" value="TreeGrafter"/>
</dbReference>
<dbReference type="InterPro" id="IPR013797">
    <property type="entry name" value="Maltooligo_trehalose_synth_4"/>
</dbReference>
<organism evidence="2 3">
    <name type="scientific">Rhizobium grahamii</name>
    <dbReference type="NCBI Taxonomy" id="1120045"/>
    <lineage>
        <taxon>Bacteria</taxon>
        <taxon>Pseudomonadati</taxon>
        <taxon>Pseudomonadota</taxon>
        <taxon>Alphaproteobacteria</taxon>
        <taxon>Hyphomicrobiales</taxon>
        <taxon>Rhizobiaceae</taxon>
        <taxon>Rhizobium/Agrobacterium group</taxon>
        <taxon>Rhizobium</taxon>
    </lineage>
</organism>
<dbReference type="PANTHER" id="PTHR10357">
    <property type="entry name" value="ALPHA-AMYLASE FAMILY MEMBER"/>
    <property type="match status" value="1"/>
</dbReference>
<dbReference type="SUPFAM" id="SSF51445">
    <property type="entry name" value="(Trans)glycosidases"/>
    <property type="match status" value="1"/>
</dbReference>
<comment type="caution">
    <text evidence="2">The sequence shown here is derived from an EMBL/GenBank/DDBJ whole genome shotgun (WGS) entry which is preliminary data.</text>
</comment>
<dbReference type="InterPro" id="IPR017853">
    <property type="entry name" value="GH"/>
</dbReference>
<evidence type="ECO:0000259" key="1">
    <source>
        <dbReference type="SMART" id="SM00642"/>
    </source>
</evidence>
<accession>A0A370KGI5</accession>
<protein>
    <submittedName>
        <fullName evidence="2">Malto-oligosyltrehalose synthase</fullName>
    </submittedName>
</protein>
<sequence>MIVPTSTYRIQFRNGMTFDRVVKAVPYLRDLGVSHLYASPIFTAVKGSSHGYDVTNCNEIDPDLGGRQGFERLSEALKHEGMGLILDVVPNHMAASVENPWWTHVLKFGRSSRYSNYFDIDWSERLTLPVLGKAFDQALADGEIVLRPDQSTSEWQLAYFDTLLPLNPASVTSVADPADPREIPNVHNAQAWRLIHWKDAASHLSYRRFFEVTGLVGLRVEEDDVFDASHALILDLVRSRQVQGLRLDHIDGLTDPTSYLRRLRKKIGPDVFLVVEKILGKAETLPFDWPVQGTTGYEFITALSNLFIEPEGAGAIGESYASIAGASSNYRQGLREAKSLMAEQNFRGETRRLIRLARSSRTDLSEDEIGEAIKEILMAFPVYRTYGQQGALDQQDAAVLQRVLVEAAQHLEHHDALDWIGSVLLDGSQPEFRARLQQLSGPIMAKAVEDTLFYRFNRLLAANEVGGDPGSDPGGIEAFHELMMERQKRQPTGLSATSTHDTKRGEDARALLYTLSEDPDEWTAAVARWRSLNARYLTDLSGRTVPEPDVEWMLYQALAGMWPGNGPDAENTARRFTEYVEKAVREAKLTTSWTNVDEAYENAVKAYAAALVSTENASFRRDLIETLGPFVAAGAVNSLSQTLIKLTAPGIPDIYQGSEASDFSLVDPDNRRRVDFERLARTARRGREERGDDFQRRKHQMIRTVLHLRRNHPDLFEEGSYLPILAKGRRERNVVAYARCLGSLTLIVVASRMMLGDITTGTFSAGAGFWENTVLESPSINGPFTELLTGREVHQDSLGLGELLGHEPVALLMTRR</sequence>
<dbReference type="AlphaFoldDB" id="A0A370KGI5"/>
<dbReference type="RefSeq" id="WP_114715419.1">
    <property type="nucleotide sequence ID" value="NZ_KZ857269.1"/>
</dbReference>
<dbReference type="NCBIfam" id="TIGR02401">
    <property type="entry name" value="trehalose_TreY"/>
    <property type="match status" value="1"/>
</dbReference>
<dbReference type="OrthoDB" id="9761577at2"/>
<dbReference type="Gene3D" id="1.10.10.470">
    <property type="entry name" value="Maltooligosyl trehalose synthase, domain 4"/>
    <property type="match status" value="1"/>
</dbReference>
<dbReference type="PANTHER" id="PTHR10357:SF216">
    <property type="entry name" value="MALTOOLIGOSYL TREHALOSE SYNTHASE-RELATED"/>
    <property type="match status" value="1"/>
</dbReference>
<reference evidence="2 3" key="1">
    <citation type="submission" date="2017-03" db="EMBL/GenBank/DDBJ databases">
        <title>Genome analysis of Rhizobial strains effectives or ineffectives for nitrogen fixation isolated from bean seeds.</title>
        <authorList>
            <person name="Peralta H."/>
            <person name="Aguilar-Vera A."/>
            <person name="Mora Y."/>
            <person name="Vargas-Lagunas C."/>
            <person name="Girard L."/>
            <person name="Mora J."/>
        </authorList>
    </citation>
    <scope>NUCLEOTIDE SEQUENCE [LARGE SCALE GENOMIC DNA]</scope>
    <source>
        <strain evidence="2 3">CCGM3</strain>
    </source>
</reference>
<proteinExistence type="predicted"/>
<dbReference type="Gene3D" id="3.30.1590.10">
    <property type="entry name" value="Maltooligosyl trehalose synthase, domain 2"/>
    <property type="match status" value="1"/>
</dbReference>